<reference evidence="1" key="1">
    <citation type="submission" date="2020-07" db="EMBL/GenBank/DDBJ databases">
        <title>Genome sequence and genetic diversity analysis of an under-domesticated orphan crop, white fonio (Digitaria exilis).</title>
        <authorList>
            <person name="Bennetzen J.L."/>
            <person name="Chen S."/>
            <person name="Ma X."/>
            <person name="Wang X."/>
            <person name="Yssel A.E.J."/>
            <person name="Chaluvadi S.R."/>
            <person name="Johnson M."/>
            <person name="Gangashetty P."/>
            <person name="Hamidou F."/>
            <person name="Sanogo M.D."/>
            <person name="Zwaenepoel A."/>
            <person name="Wallace J."/>
            <person name="Van De Peer Y."/>
            <person name="Van Deynze A."/>
        </authorList>
    </citation>
    <scope>NUCLEOTIDE SEQUENCE</scope>
    <source>
        <tissue evidence="1">Leaves</tissue>
    </source>
</reference>
<sequence length="130" mass="14837">MSAVEPAVAAAEYSAGGEDTEPGLADDGGADEVCWFVRRDTEEDLFDEVLRQRRHCSDGRWGIGLDRLALCVRYIWNKRISQSTRRILSLDPTMITFSSTCVFTWFCRSPLGLHFEMVFLILHTIEMFII</sequence>
<keyword evidence="2" id="KW-1185">Reference proteome</keyword>
<evidence type="ECO:0000313" key="2">
    <source>
        <dbReference type="Proteomes" id="UP000636709"/>
    </source>
</evidence>
<name>A0A835G2Y9_9POAL</name>
<proteinExistence type="predicted"/>
<evidence type="ECO:0000313" key="1">
    <source>
        <dbReference type="EMBL" id="KAF8783619.1"/>
    </source>
</evidence>
<protein>
    <submittedName>
        <fullName evidence="1">Uncharacterized protein</fullName>
    </submittedName>
</protein>
<dbReference type="Proteomes" id="UP000636709">
    <property type="component" value="Unassembled WGS sequence"/>
</dbReference>
<gene>
    <name evidence="1" type="ORF">HU200_000472</name>
</gene>
<dbReference type="AlphaFoldDB" id="A0A835G2Y9"/>
<organism evidence="1 2">
    <name type="scientific">Digitaria exilis</name>
    <dbReference type="NCBI Taxonomy" id="1010633"/>
    <lineage>
        <taxon>Eukaryota</taxon>
        <taxon>Viridiplantae</taxon>
        <taxon>Streptophyta</taxon>
        <taxon>Embryophyta</taxon>
        <taxon>Tracheophyta</taxon>
        <taxon>Spermatophyta</taxon>
        <taxon>Magnoliopsida</taxon>
        <taxon>Liliopsida</taxon>
        <taxon>Poales</taxon>
        <taxon>Poaceae</taxon>
        <taxon>PACMAD clade</taxon>
        <taxon>Panicoideae</taxon>
        <taxon>Panicodae</taxon>
        <taxon>Paniceae</taxon>
        <taxon>Anthephorinae</taxon>
        <taxon>Digitaria</taxon>
    </lineage>
</organism>
<accession>A0A835G2Y9</accession>
<comment type="caution">
    <text evidence="1">The sequence shown here is derived from an EMBL/GenBank/DDBJ whole genome shotgun (WGS) entry which is preliminary data.</text>
</comment>
<dbReference type="OrthoDB" id="720268at2759"/>
<dbReference type="EMBL" id="JACEFO010000070">
    <property type="protein sequence ID" value="KAF8783619.1"/>
    <property type="molecule type" value="Genomic_DNA"/>
</dbReference>